<keyword evidence="1" id="KW-0472">Membrane</keyword>
<evidence type="ECO:0008006" key="4">
    <source>
        <dbReference type="Google" id="ProtNLM"/>
    </source>
</evidence>
<reference evidence="2 3" key="1">
    <citation type="journal article" date="2003" name="Proc. Natl. Acad. Sci. U.S.A.">
        <title>The complete genome sequence of the carcinogenic bacterium Helicobacter hepaticus.</title>
        <authorList>
            <person name="Suerbaum S."/>
            <person name="Josenhans C."/>
            <person name="Sterzenbach T."/>
            <person name="Drescher B."/>
            <person name="Brandt P."/>
            <person name="Bell M."/>
            <person name="Droege M."/>
            <person name="Fartmann B."/>
            <person name="Fischer H.-P."/>
            <person name="Ge Z."/>
            <person name="Hoerster A."/>
            <person name="Holland R."/>
            <person name="Klein K."/>
            <person name="Koenig J."/>
            <person name="Macko L."/>
            <person name="Mendz G.L."/>
            <person name="Nyakatura G."/>
            <person name="Schauer D.B."/>
            <person name="Shen Z."/>
            <person name="Weber J."/>
            <person name="Frosch M."/>
            <person name="Fox J.G."/>
        </authorList>
    </citation>
    <scope>NUCLEOTIDE SEQUENCE [LARGE SCALE GENOMIC DNA]</scope>
    <source>
        <strain evidence="3">ATCC 51449 / 3B1</strain>
    </source>
</reference>
<gene>
    <name evidence="2" type="ordered locus">HH_0855</name>
</gene>
<dbReference type="AlphaFoldDB" id="Q7VHV8"/>
<organism evidence="2 3">
    <name type="scientific">Helicobacter hepaticus (strain ATCC 51449 / 3B1)</name>
    <dbReference type="NCBI Taxonomy" id="235279"/>
    <lineage>
        <taxon>Bacteria</taxon>
        <taxon>Pseudomonadati</taxon>
        <taxon>Campylobacterota</taxon>
        <taxon>Epsilonproteobacteria</taxon>
        <taxon>Campylobacterales</taxon>
        <taxon>Helicobacteraceae</taxon>
        <taxon>Helicobacter</taxon>
    </lineage>
</organism>
<dbReference type="KEGG" id="hhe:HH_0855"/>
<dbReference type="HOGENOM" id="CLU_148475_0_0_7"/>
<dbReference type="EMBL" id="AE017125">
    <property type="protein sequence ID" value="AAP77452.1"/>
    <property type="molecule type" value="Genomic_DNA"/>
</dbReference>
<sequence>MLGVGIAVIIAEIFFGSFFLLFVGIGFCITSAIEFFIGFHHFGNAFVWQAVSICLFSLLSLVALRKPIKSWFSHSQVYEDSLLEGGIGEIQQGMVYFKGTLWAYEQESKENSQQPSYNLQEGDKVKVLEIKDNKAIIQP</sequence>
<evidence type="ECO:0000313" key="3">
    <source>
        <dbReference type="Proteomes" id="UP000002495"/>
    </source>
</evidence>
<proteinExistence type="predicted"/>
<feature type="transmembrane region" description="Helical" evidence="1">
    <location>
        <begin position="45"/>
        <end position="64"/>
    </location>
</feature>
<dbReference type="Proteomes" id="UP000002495">
    <property type="component" value="Chromosome"/>
</dbReference>
<dbReference type="STRING" id="235279.HH_0855"/>
<evidence type="ECO:0000313" key="2">
    <source>
        <dbReference type="EMBL" id="AAP77452.1"/>
    </source>
</evidence>
<keyword evidence="1" id="KW-0812">Transmembrane</keyword>
<name>Q7VHV8_HELHP</name>
<evidence type="ECO:0000256" key="1">
    <source>
        <dbReference type="SAM" id="Phobius"/>
    </source>
</evidence>
<protein>
    <recommendedName>
        <fullName evidence="4">NfeD-like C-terminal domain-containing protein</fullName>
    </recommendedName>
</protein>
<keyword evidence="3" id="KW-1185">Reference proteome</keyword>
<accession>Q7VHV8</accession>
<keyword evidence="1" id="KW-1133">Transmembrane helix</keyword>
<dbReference type="eggNOG" id="COG1585">
    <property type="taxonomic scope" value="Bacteria"/>
</dbReference>
<feature type="transmembrane region" description="Helical" evidence="1">
    <location>
        <begin position="7"/>
        <end position="33"/>
    </location>
</feature>